<dbReference type="InterPro" id="IPR006860">
    <property type="entry name" value="FecR"/>
</dbReference>
<keyword evidence="1" id="KW-1133">Transmembrane helix</keyword>
<feature type="domain" description="FecR protein" evidence="2">
    <location>
        <begin position="114"/>
        <end position="206"/>
    </location>
</feature>
<dbReference type="Gene3D" id="2.60.120.1440">
    <property type="match status" value="1"/>
</dbReference>
<comment type="caution">
    <text evidence="4">The sequence shown here is derived from an EMBL/GenBank/DDBJ whole genome shotgun (WGS) entry which is preliminary data.</text>
</comment>
<evidence type="ECO:0000256" key="1">
    <source>
        <dbReference type="SAM" id="Phobius"/>
    </source>
</evidence>
<gene>
    <name evidence="4" type="ORF">EZ428_15865</name>
</gene>
<dbReference type="GO" id="GO:0016989">
    <property type="term" value="F:sigma factor antagonist activity"/>
    <property type="evidence" value="ECO:0007669"/>
    <property type="project" value="TreeGrafter"/>
</dbReference>
<evidence type="ECO:0000313" key="5">
    <source>
        <dbReference type="Proteomes" id="UP000292884"/>
    </source>
</evidence>
<evidence type="ECO:0000259" key="3">
    <source>
        <dbReference type="Pfam" id="PF16344"/>
    </source>
</evidence>
<keyword evidence="1" id="KW-0472">Membrane</keyword>
<dbReference type="InterPro" id="IPR012373">
    <property type="entry name" value="Ferrdict_sens_TM"/>
</dbReference>
<dbReference type="PIRSF" id="PIRSF018266">
    <property type="entry name" value="FecR"/>
    <property type="match status" value="1"/>
</dbReference>
<organism evidence="4 5">
    <name type="scientific">Pedobacter frigiditerrae</name>
    <dbReference type="NCBI Taxonomy" id="2530452"/>
    <lineage>
        <taxon>Bacteria</taxon>
        <taxon>Pseudomonadati</taxon>
        <taxon>Bacteroidota</taxon>
        <taxon>Sphingobacteriia</taxon>
        <taxon>Sphingobacteriales</taxon>
        <taxon>Sphingobacteriaceae</taxon>
        <taxon>Pedobacter</taxon>
    </lineage>
</organism>
<accession>A0A4R0MRG5</accession>
<dbReference type="EMBL" id="SJSK01000004">
    <property type="protein sequence ID" value="TCC89177.1"/>
    <property type="molecule type" value="Genomic_DNA"/>
</dbReference>
<dbReference type="InterPro" id="IPR032508">
    <property type="entry name" value="FecR_C"/>
</dbReference>
<dbReference type="AlphaFoldDB" id="A0A4R0MRG5"/>
<reference evidence="4 5" key="1">
    <citation type="submission" date="2019-02" db="EMBL/GenBank/DDBJ databases">
        <title>Pedobacter sp. RP-1-13 sp. nov., isolated from Arctic soil.</title>
        <authorList>
            <person name="Dahal R.H."/>
        </authorList>
    </citation>
    <scope>NUCLEOTIDE SEQUENCE [LARGE SCALE GENOMIC DNA]</scope>
    <source>
        <strain evidence="4 5">RP-1-13</strain>
    </source>
</reference>
<dbReference type="Pfam" id="PF04773">
    <property type="entry name" value="FecR"/>
    <property type="match status" value="1"/>
</dbReference>
<keyword evidence="5" id="KW-1185">Reference proteome</keyword>
<dbReference type="PANTHER" id="PTHR30273">
    <property type="entry name" value="PERIPLASMIC SIGNAL SENSOR AND SIGMA FACTOR ACTIVATOR FECR-RELATED"/>
    <property type="match status" value="1"/>
</dbReference>
<evidence type="ECO:0000259" key="2">
    <source>
        <dbReference type="Pfam" id="PF04773"/>
    </source>
</evidence>
<keyword evidence="1" id="KW-0812">Transmembrane</keyword>
<sequence>MQERNQLIVLFQKYQQGLVNEEEKTMIARWLIQLELMGEQLTPIELQAKATLSRSELKNLFFPTEIPKVKVVRFPVWLKSIAASLFIAVAFGTIYYANHHEKELPLLNTFQQTVTQIGEMKVITLPDGSKITLNNQSRLKYPARFSEKTREVHLTGEAFFEVVHDSKKPFKVFTDKLNIQVLGTSFNVTAYPEDEQISVAVATGKVGVMDKSNKQTAAQLLLPGDRLSYHRLNQKFSNSKLAISDINSWDVGKLVFKNETLEQITKQLQRYYSVKFVFKNDSLLKRQISLRTNNQQLATLMKALSLSGNFRYKIEGDQITLW</sequence>
<dbReference type="OrthoDB" id="1524389at2"/>
<dbReference type="Gene3D" id="3.55.50.30">
    <property type="match status" value="1"/>
</dbReference>
<dbReference type="Pfam" id="PF16344">
    <property type="entry name" value="FecR_C"/>
    <property type="match status" value="1"/>
</dbReference>
<proteinExistence type="predicted"/>
<feature type="domain" description="Protein FecR C-terminal" evidence="3">
    <location>
        <begin position="253"/>
        <end position="321"/>
    </location>
</feature>
<feature type="transmembrane region" description="Helical" evidence="1">
    <location>
        <begin position="76"/>
        <end position="97"/>
    </location>
</feature>
<protein>
    <submittedName>
        <fullName evidence="4">DUF4974 domain-containing protein</fullName>
    </submittedName>
</protein>
<dbReference type="FunFam" id="2.60.120.1440:FF:000001">
    <property type="entry name" value="Putative anti-sigma factor"/>
    <property type="match status" value="1"/>
</dbReference>
<dbReference type="PANTHER" id="PTHR30273:SF2">
    <property type="entry name" value="PROTEIN FECR"/>
    <property type="match status" value="1"/>
</dbReference>
<evidence type="ECO:0000313" key="4">
    <source>
        <dbReference type="EMBL" id="TCC89177.1"/>
    </source>
</evidence>
<name>A0A4R0MRG5_9SPHI</name>
<dbReference type="RefSeq" id="WP_131554164.1">
    <property type="nucleotide sequence ID" value="NZ_SJSK01000004.1"/>
</dbReference>
<dbReference type="Proteomes" id="UP000292884">
    <property type="component" value="Unassembled WGS sequence"/>
</dbReference>